<feature type="compositionally biased region" description="Acidic residues" evidence="2">
    <location>
        <begin position="1469"/>
        <end position="1479"/>
    </location>
</feature>
<feature type="region of interest" description="Disordered" evidence="2">
    <location>
        <begin position="1453"/>
        <end position="1564"/>
    </location>
</feature>
<evidence type="ECO:0000256" key="2">
    <source>
        <dbReference type="SAM" id="MobiDB-lite"/>
    </source>
</evidence>
<feature type="coiled-coil region" evidence="1">
    <location>
        <begin position="80"/>
        <end position="142"/>
    </location>
</feature>
<name>A0AAE0BTP9_9CHLO</name>
<feature type="region of interest" description="Disordered" evidence="2">
    <location>
        <begin position="1353"/>
        <end position="1373"/>
    </location>
</feature>
<keyword evidence="1" id="KW-0175">Coiled coil</keyword>
<feature type="coiled-coil region" evidence="1">
    <location>
        <begin position="412"/>
        <end position="453"/>
    </location>
</feature>
<feature type="coiled-coil region" evidence="1">
    <location>
        <begin position="777"/>
        <end position="804"/>
    </location>
</feature>
<evidence type="ECO:0000256" key="1">
    <source>
        <dbReference type="SAM" id="Coils"/>
    </source>
</evidence>
<keyword evidence="4" id="KW-1185">Reference proteome</keyword>
<protein>
    <submittedName>
        <fullName evidence="3">Uncharacterized protein</fullName>
    </submittedName>
</protein>
<reference evidence="3 4" key="1">
    <citation type="journal article" date="2015" name="Genome Biol. Evol.">
        <title>Comparative Genomics of a Bacterivorous Green Alga Reveals Evolutionary Causalities and Consequences of Phago-Mixotrophic Mode of Nutrition.</title>
        <authorList>
            <person name="Burns J.A."/>
            <person name="Paasch A."/>
            <person name="Narechania A."/>
            <person name="Kim E."/>
        </authorList>
    </citation>
    <scope>NUCLEOTIDE SEQUENCE [LARGE SCALE GENOMIC DNA]</scope>
    <source>
        <strain evidence="3 4">PLY_AMNH</strain>
    </source>
</reference>
<sequence>MELNLADDLVALRQKYATSTRALASQAKLLTSLRQALAERDSRHAAEQREWLQSADAQRQQFHLLRERIAEGRARGSPERDELQHKYDKAKRLVFKYQEECALLEKEVQVSHQGWEAAEARNQELQDHTQRTENLLEETRLAASEAQHKYSLLLADAHADVQQQALGAERGRHAEEELHRVTAQLQSCSMVENSTRDEARLASQRAEALGEDLSSSNQEVLRLQRELEEAVQHSRAMQEEVANAIRDRKLVEDTVQAAQSSISDFEAAWREAQQQRDLLAVDLVDAAKQVTTLQQALEEESASGAAATSASIASMTSFREELRSACAAAGIPVPGSPTREQAAGREAAGELAELIRPTDYVMVRRISEKMAATIVEVDVVAACRTQLEEALVESATAATTHSALAAERLAAKEMTASRLQVSERQLAELQLEMAELAKSSQRVSEDLKEAQESSRELSAVGKEAQLAFEREAEAIIGELHHAEAQNSGLAEQLGTCEHHIASLGQEVDMYKRQLEHVSNERDISVTDANQLGAEMAAMQQHLVNVEMLEVQAAAKLFAGEWRSGARGDAALRKERAAAQELGHMEAAVAAQLREASLQHSKDVAETSRTLAELRSELVAIGLEKDACTKQVWQSEEELAVAQSDHSKEMMSMKQQLADSGERWAMAEAEIEGLTKRTVEAAGKVAQLEADLASEEAAHTQEMQAASDHAQQELELAIASQDVSLAQVAEKGRQAVMQLAAERGAVATEYEGAVKAIAATRQVESALAAEVVEHKQTVGALKTRAEELAAKHQRAAQELEEVTQASSRELDAVVAQNEKDGFATQAQIRRLMTQLELAVTERSAALEQTICLEAESSMRTHTMETEMARQAAESRAQAFKQQTDLEAATSARCMLQERFEAATSEAQMLRQQAEGLRSREMAASKSHMARLEGELELAMESAGEENALRFQLESDVMVQVAALKGSLAKHESTALAELTEAQRTAQQAEVAEQRARACLQEEQRIASEMLQEAHGRQQELGAELAHARGSLLEAEQELARSATAHTHATQKASSMEAEAAQWEQMAERERVNLQTENETNLAAERAYVAETMAESRCAMEEMRAEHAVVQAEWLRNQAVVEKQLVDTQALELHSHADQLNARMALSQAQQQLKDALASQEVLEAQVLAHAEAAGERLAAFQGEAHNALAMEEARASACISRLEAQIGVLETEKQAMQESSHTVEHLVEQRMQALAGLHNDRVEMLGGDLAEAQLHLKERDRVHAQVLEAMTRLKEEHAQLAAEYVLVQEERDELRRTEAHREANQADLVNLKRQLEQACAERDRAVERALLVEQDQESSATLQRQVASLTGKFLKSEEEGRRQQRAHQHAEQARQDLEAQLEFERRTRDDAVNAIATLRRETQEKANRNTARALGRSQTLEDADEQCYNLRISLKAALEELRLKDEMLREADRSNVAADRGHASLVPQVSDDEDDEEENENTIALVLSPDDSPRTNEKRRHLPRTPLSAQPNRLQLRSPSSAGTTGSRAKQSKNGTSSPSTSRRSLAGSPLRRPEGLMSSDDAVDEDTLQLEAQLHTATERGRDMHRRLMHAEDAQYASQMRIAQLQQEMAQQEVVRQRERQASAQHHERMLHQIHQQSAPPPPTIPSPPPPSSEGLRWAEASGPAGAQWDSSDLEAAYRRRSEAQSKVSALQAQLAELGESPSAAGNGHLPAQSIPQDPEVGASQTDAQHRDVPPRSDPAAATITAGDEAAPSVAPS</sequence>
<dbReference type="EMBL" id="LGRX02033329">
    <property type="protein sequence ID" value="KAK3241714.1"/>
    <property type="molecule type" value="Genomic_DNA"/>
</dbReference>
<organism evidence="3 4">
    <name type="scientific">Cymbomonas tetramitiformis</name>
    <dbReference type="NCBI Taxonomy" id="36881"/>
    <lineage>
        <taxon>Eukaryota</taxon>
        <taxon>Viridiplantae</taxon>
        <taxon>Chlorophyta</taxon>
        <taxon>Pyramimonadophyceae</taxon>
        <taxon>Pyramimonadales</taxon>
        <taxon>Pyramimonadaceae</taxon>
        <taxon>Cymbomonas</taxon>
    </lineage>
</organism>
<gene>
    <name evidence="3" type="ORF">CYMTET_48549</name>
</gene>
<feature type="compositionally biased region" description="Low complexity" evidence="2">
    <location>
        <begin position="1740"/>
        <end position="1751"/>
    </location>
</feature>
<feature type="compositionally biased region" description="Basic and acidic residues" evidence="2">
    <location>
        <begin position="1615"/>
        <end position="1631"/>
    </location>
</feature>
<evidence type="ECO:0000313" key="4">
    <source>
        <dbReference type="Proteomes" id="UP001190700"/>
    </source>
</evidence>
<proteinExistence type="predicted"/>
<dbReference type="Proteomes" id="UP001190700">
    <property type="component" value="Unassembled WGS sequence"/>
</dbReference>
<feature type="coiled-coil region" evidence="1">
    <location>
        <begin position="1262"/>
        <end position="1327"/>
    </location>
</feature>
<feature type="compositionally biased region" description="Pro residues" evidence="2">
    <location>
        <begin position="1639"/>
        <end position="1652"/>
    </location>
</feature>
<feature type="region of interest" description="Disordered" evidence="2">
    <location>
        <begin position="1611"/>
        <end position="1757"/>
    </location>
</feature>
<feature type="coiled-coil region" evidence="1">
    <location>
        <begin position="206"/>
        <end position="247"/>
    </location>
</feature>
<evidence type="ECO:0000313" key="3">
    <source>
        <dbReference type="EMBL" id="KAK3241714.1"/>
    </source>
</evidence>
<comment type="caution">
    <text evidence="3">The sequence shown here is derived from an EMBL/GenBank/DDBJ whole genome shotgun (WGS) entry which is preliminary data.</text>
</comment>
<accession>A0AAE0BTP9</accession>
<feature type="compositionally biased region" description="Polar residues" evidence="2">
    <location>
        <begin position="1506"/>
        <end position="1543"/>
    </location>
</feature>